<dbReference type="PANTHER" id="PTHR32024">
    <property type="entry name" value="TRK SYSTEM POTASSIUM UPTAKE PROTEIN TRKG-RELATED"/>
    <property type="match status" value="1"/>
</dbReference>
<evidence type="ECO:0000313" key="9">
    <source>
        <dbReference type="EMBL" id="GAA4789099.1"/>
    </source>
</evidence>
<dbReference type="InterPro" id="IPR003445">
    <property type="entry name" value="Cat_transpt"/>
</dbReference>
<feature type="transmembrane region" description="Helical" evidence="8">
    <location>
        <begin position="229"/>
        <end position="252"/>
    </location>
</feature>
<feature type="transmembrane region" description="Helical" evidence="8">
    <location>
        <begin position="385"/>
        <end position="410"/>
    </location>
</feature>
<dbReference type="Pfam" id="PF02386">
    <property type="entry name" value="TrkH"/>
    <property type="match status" value="1"/>
</dbReference>
<evidence type="ECO:0000256" key="3">
    <source>
        <dbReference type="ARBA" id="ARBA00022475"/>
    </source>
</evidence>
<feature type="transmembrane region" description="Helical" evidence="8">
    <location>
        <begin position="86"/>
        <end position="105"/>
    </location>
</feature>
<feature type="transmembrane region" description="Helical" evidence="8">
    <location>
        <begin position="337"/>
        <end position="365"/>
    </location>
</feature>
<evidence type="ECO:0000256" key="6">
    <source>
        <dbReference type="ARBA" id="ARBA00023065"/>
    </source>
</evidence>
<protein>
    <submittedName>
        <fullName evidence="9">Potassium transporter TrkG</fullName>
    </submittedName>
</protein>
<keyword evidence="5 8" id="KW-1133">Transmembrane helix</keyword>
<keyword evidence="2" id="KW-0813">Transport</keyword>
<keyword evidence="6" id="KW-0406">Ion transport</keyword>
<evidence type="ECO:0000313" key="10">
    <source>
        <dbReference type="Proteomes" id="UP001500187"/>
    </source>
</evidence>
<dbReference type="RefSeq" id="WP_345444020.1">
    <property type="nucleotide sequence ID" value="NZ_BAABKP010000001.1"/>
</dbReference>
<keyword evidence="4 8" id="KW-0812">Transmembrane</keyword>
<comment type="caution">
    <text evidence="9">The sequence shown here is derived from an EMBL/GenBank/DDBJ whole genome shotgun (WGS) entry which is preliminary data.</text>
</comment>
<feature type="transmembrane region" description="Helical" evidence="8">
    <location>
        <begin position="54"/>
        <end position="74"/>
    </location>
</feature>
<dbReference type="EMBL" id="BAABKP010000001">
    <property type="protein sequence ID" value="GAA4789099.1"/>
    <property type="molecule type" value="Genomic_DNA"/>
</dbReference>
<feature type="transmembrane region" description="Helical" evidence="8">
    <location>
        <begin position="444"/>
        <end position="466"/>
    </location>
</feature>
<evidence type="ECO:0000256" key="8">
    <source>
        <dbReference type="SAM" id="Phobius"/>
    </source>
</evidence>
<organism evidence="9 10">
    <name type="scientific">Rothia endophytica</name>
    <dbReference type="NCBI Taxonomy" id="1324766"/>
    <lineage>
        <taxon>Bacteria</taxon>
        <taxon>Bacillati</taxon>
        <taxon>Actinomycetota</taxon>
        <taxon>Actinomycetes</taxon>
        <taxon>Micrococcales</taxon>
        <taxon>Micrococcaceae</taxon>
        <taxon>Rothia</taxon>
    </lineage>
</organism>
<reference evidence="10" key="1">
    <citation type="journal article" date="2019" name="Int. J. Syst. Evol. Microbiol.">
        <title>The Global Catalogue of Microorganisms (GCM) 10K type strain sequencing project: providing services to taxonomists for standard genome sequencing and annotation.</title>
        <authorList>
            <consortium name="The Broad Institute Genomics Platform"/>
            <consortium name="The Broad Institute Genome Sequencing Center for Infectious Disease"/>
            <person name="Wu L."/>
            <person name="Ma J."/>
        </authorList>
    </citation>
    <scope>NUCLEOTIDE SEQUENCE [LARGE SCALE GENOMIC DNA]</scope>
    <source>
        <strain evidence="10">JCM 18541</strain>
    </source>
</reference>
<evidence type="ECO:0000256" key="4">
    <source>
        <dbReference type="ARBA" id="ARBA00022692"/>
    </source>
</evidence>
<proteinExistence type="predicted"/>
<feature type="transmembrane region" description="Helical" evidence="8">
    <location>
        <begin position="159"/>
        <end position="185"/>
    </location>
</feature>
<evidence type="ECO:0000256" key="2">
    <source>
        <dbReference type="ARBA" id="ARBA00022448"/>
    </source>
</evidence>
<comment type="subcellular location">
    <subcellularLocation>
        <location evidence="1">Cell membrane</location>
        <topology evidence="1">Multi-pass membrane protein</topology>
    </subcellularLocation>
</comment>
<name>A0ABP9B4B4_9MICC</name>
<evidence type="ECO:0000256" key="7">
    <source>
        <dbReference type="ARBA" id="ARBA00023136"/>
    </source>
</evidence>
<dbReference type="Proteomes" id="UP001500187">
    <property type="component" value="Unassembled WGS sequence"/>
</dbReference>
<evidence type="ECO:0000256" key="5">
    <source>
        <dbReference type="ARBA" id="ARBA00022989"/>
    </source>
</evidence>
<accession>A0ABP9B4B4</accession>
<evidence type="ECO:0000256" key="1">
    <source>
        <dbReference type="ARBA" id="ARBA00004651"/>
    </source>
</evidence>
<dbReference type="PANTHER" id="PTHR32024:SF1">
    <property type="entry name" value="KTR SYSTEM POTASSIUM UPTAKE PROTEIN B"/>
    <property type="match status" value="1"/>
</dbReference>
<feature type="transmembrane region" description="Helical" evidence="8">
    <location>
        <begin position="111"/>
        <end position="138"/>
    </location>
</feature>
<keyword evidence="3" id="KW-1003">Cell membrane</keyword>
<gene>
    <name evidence="9" type="ORF">GCM10023352_03670</name>
</gene>
<keyword evidence="7 8" id="KW-0472">Membrane</keyword>
<sequence>MSTPQQEELKKQPQFVREGKESRYSAGIRLLIQRFESLRDLIDRVVGSSSSRTAITAFILVITFFSIMLSLPIASQDGHRVELQHAVFTATSAVTVTGLTTVSTAEQWTFFGQLMILLGSQIGGLGTLTLTSILALAVGRKLGLRSRIITQESMNIGRLGEVGSVLRTVAVTSIVIEGTIALVLIPRFLLLGESLGQGVWHGIFYAVSSFNNAGFTPHSDGIVPYGHDLWILIPISLGVVIGSVGFPVILVLQQNLVVFSRWNLNAKLTVIGTLVLFVAGSFAWGALEWNNNKTIGELSVADKVLNATFASIMTRSGGFNLVDMNDITPVTALLTDLLMFIGGGSASTAGGIKITTITVVFLAILAEARGDQFVVAFGRTIPDTVLRIAISVIMMSATFVFIGTAAIMLMSGASLQRSLFEVISAYATCGLSTGLSAELPNSGVYLLSVLMLIGRVGTITVATGLAMRSRRRLYKFPEERPIIG</sequence>
<keyword evidence="10" id="KW-1185">Reference proteome</keyword>
<feature type="transmembrane region" description="Helical" evidence="8">
    <location>
        <begin position="264"/>
        <end position="287"/>
    </location>
</feature>